<proteinExistence type="predicted"/>
<comment type="caution">
    <text evidence="1">The sequence shown here is derived from an EMBL/GenBank/DDBJ whole genome shotgun (WGS) entry which is preliminary data.</text>
</comment>
<name>A0A9D4DSB9_DREPO</name>
<reference evidence="1" key="2">
    <citation type="submission" date="2020-11" db="EMBL/GenBank/DDBJ databases">
        <authorList>
            <person name="McCartney M.A."/>
            <person name="Auch B."/>
            <person name="Kono T."/>
            <person name="Mallez S."/>
            <person name="Becker A."/>
            <person name="Gohl D.M."/>
            <person name="Silverstein K.A.T."/>
            <person name="Koren S."/>
            <person name="Bechman K.B."/>
            <person name="Herman A."/>
            <person name="Abrahante J.E."/>
            <person name="Garbe J."/>
        </authorList>
    </citation>
    <scope>NUCLEOTIDE SEQUENCE</scope>
    <source>
        <strain evidence="1">Duluth1</strain>
        <tissue evidence="1">Whole animal</tissue>
    </source>
</reference>
<organism evidence="1 2">
    <name type="scientific">Dreissena polymorpha</name>
    <name type="common">Zebra mussel</name>
    <name type="synonym">Mytilus polymorpha</name>
    <dbReference type="NCBI Taxonomy" id="45954"/>
    <lineage>
        <taxon>Eukaryota</taxon>
        <taxon>Metazoa</taxon>
        <taxon>Spiralia</taxon>
        <taxon>Lophotrochozoa</taxon>
        <taxon>Mollusca</taxon>
        <taxon>Bivalvia</taxon>
        <taxon>Autobranchia</taxon>
        <taxon>Heteroconchia</taxon>
        <taxon>Euheterodonta</taxon>
        <taxon>Imparidentia</taxon>
        <taxon>Neoheterodontei</taxon>
        <taxon>Myida</taxon>
        <taxon>Dreissenoidea</taxon>
        <taxon>Dreissenidae</taxon>
        <taxon>Dreissena</taxon>
    </lineage>
</organism>
<evidence type="ECO:0000313" key="2">
    <source>
        <dbReference type="Proteomes" id="UP000828390"/>
    </source>
</evidence>
<reference evidence="1" key="1">
    <citation type="journal article" date="2019" name="bioRxiv">
        <title>The Genome of the Zebra Mussel, Dreissena polymorpha: A Resource for Invasive Species Research.</title>
        <authorList>
            <person name="McCartney M.A."/>
            <person name="Auch B."/>
            <person name="Kono T."/>
            <person name="Mallez S."/>
            <person name="Zhang Y."/>
            <person name="Obille A."/>
            <person name="Becker A."/>
            <person name="Abrahante J.E."/>
            <person name="Garbe J."/>
            <person name="Badalamenti J.P."/>
            <person name="Herman A."/>
            <person name="Mangelson H."/>
            <person name="Liachko I."/>
            <person name="Sullivan S."/>
            <person name="Sone E.D."/>
            <person name="Koren S."/>
            <person name="Silverstein K.A.T."/>
            <person name="Beckman K.B."/>
            <person name="Gohl D.M."/>
        </authorList>
    </citation>
    <scope>NUCLEOTIDE SEQUENCE</scope>
    <source>
        <strain evidence="1">Duluth1</strain>
        <tissue evidence="1">Whole animal</tissue>
    </source>
</reference>
<dbReference type="EMBL" id="JAIWYP010000010">
    <property type="protein sequence ID" value="KAH3754649.1"/>
    <property type="molecule type" value="Genomic_DNA"/>
</dbReference>
<protein>
    <submittedName>
        <fullName evidence="1">Uncharacterized protein</fullName>
    </submittedName>
</protein>
<evidence type="ECO:0000313" key="1">
    <source>
        <dbReference type="EMBL" id="KAH3754649.1"/>
    </source>
</evidence>
<sequence length="59" mass="6700">MVEYVARALTVSLGIRSELDRTSVIRVHDSFTDHAIIFVKRQLERGSAFGSDLNFSRCK</sequence>
<dbReference type="AlphaFoldDB" id="A0A9D4DSB9"/>
<dbReference type="Proteomes" id="UP000828390">
    <property type="component" value="Unassembled WGS sequence"/>
</dbReference>
<gene>
    <name evidence="1" type="ORF">DPMN_189330</name>
</gene>
<accession>A0A9D4DSB9</accession>
<keyword evidence="2" id="KW-1185">Reference proteome</keyword>